<dbReference type="InterPro" id="IPR008979">
    <property type="entry name" value="Galactose-bd-like_sf"/>
</dbReference>
<dbReference type="Gene3D" id="2.10.10.20">
    <property type="entry name" value="Carbohydrate-binding module superfamily 5/12"/>
    <property type="match status" value="2"/>
</dbReference>
<dbReference type="OrthoDB" id="9790784at2"/>
<dbReference type="SMART" id="SM00495">
    <property type="entry name" value="ChtBD3"/>
    <property type="match status" value="2"/>
</dbReference>
<evidence type="ECO:0000256" key="2">
    <source>
        <dbReference type="SAM" id="MobiDB-lite"/>
    </source>
</evidence>
<dbReference type="SUPFAM" id="SSF49785">
    <property type="entry name" value="Galactose-binding domain-like"/>
    <property type="match status" value="1"/>
</dbReference>
<dbReference type="InterPro" id="IPR022409">
    <property type="entry name" value="PKD/Chitinase_dom"/>
</dbReference>
<dbReference type="AlphaFoldDB" id="A0A0D5XUE8"/>
<sequence>MPRFRLNALSRAHRLYRASLAAAVLLPLSGDLLAQQAPSTPNESVLSGHFLNLQALVPGARSMAEVGTERLRQETGLSIRSVVPATADGYKDLKVVVGKTRSRSQQADDEMIVASRPDGSFVALLPQANAMIRGTADGQQSLLRFDGPQRPAHAPDALEAPVKELPNLLESRSGQRSYQLDRSANGDILIDLLAGFSTSSAAFIGDPEAYAAAQVAAINRSVQQSQIQGVRVRLVGTQVVSTDMPITPGSLSQVSTLFADGIKQYSPDLVASFVRGVPGQDTAVGWAYTNGRYSINYINGPTVLRHEMAHNVGGSHCSDGKSYRFGYHNGRVGTILCGNQVPYYSNPDLKDQQGVPLGDEKTANMARVWRENAAKISAYAPAVVPQADEQATSLLQQSVTLAKDQIRYFPLDVPAGTRRLVFSASLGPKSEGSGKFQLLLKHGAQPTVADYDYRSLENNGVALGVNDPQPGRWYLAIRAEKNKAAPDITLEGQAFAAVEETVTARYIRLVANSSVDGKDSASIAELHLADARGKSLPRSWRIHSASSTQAGAPGSNIIDGNTQSFWASAPGAAYPHQLVIDLGTEGRFSQLHYLPRQDQGLSGNIKAYQVYGGAGPDGPWTLLADGEFSADNEVKSAALKPVEASLPPVAVISGQAEAQAGQQVLLDASASSDPQGHALSFAWEATPALDFTFDGPRLSFVAPELGSDTRYQFTLKLSNGKQGSSASHDVLVKASGNGASCKAPWDATKTYTEKHEVQHKGRQYMARWWVQGSEPGNPAFTGADGSGKVWKDLGPCDGDAPVEPPVANISGVAQAKAGEQVRLDASASSDPAGLPLEYHWSVTPSLSFQANGPQLTFVAPKNAQDTRYRFSLELSNGHHSVLSEHSVQVSADGGGQPGTCLGPWSARNAYVTGNKVSHNGHFYTARWWTQGNEPGNPAYTGGEGSGKVWRDEGACN</sequence>
<gene>
    <name evidence="5" type="ORF">PCL1606_08590</name>
</gene>
<dbReference type="PATRIC" id="fig|587753.10.peg.855"/>
<dbReference type="KEGG" id="pcz:PCL1606_08590"/>
<feature type="chain" id="PRO_5002299316" description="F5/8 type C domain-containing protein" evidence="3">
    <location>
        <begin position="35"/>
        <end position="956"/>
    </location>
</feature>
<evidence type="ECO:0000256" key="3">
    <source>
        <dbReference type="SAM" id="SignalP"/>
    </source>
</evidence>
<evidence type="ECO:0000313" key="6">
    <source>
        <dbReference type="Proteomes" id="UP000032748"/>
    </source>
</evidence>
<evidence type="ECO:0000313" key="5">
    <source>
        <dbReference type="EMBL" id="AKA22314.1"/>
    </source>
</evidence>
<dbReference type="GO" id="GO:0004553">
    <property type="term" value="F:hydrolase activity, hydrolyzing O-glycosyl compounds"/>
    <property type="evidence" value="ECO:0007669"/>
    <property type="project" value="InterPro"/>
</dbReference>
<dbReference type="RefSeq" id="WP_045881147.1">
    <property type="nucleotide sequence ID" value="NZ_CP011110.1"/>
</dbReference>
<protein>
    <recommendedName>
        <fullName evidence="4">F5/8 type C domain-containing protein</fullName>
    </recommendedName>
</protein>
<dbReference type="GO" id="GO:0030246">
    <property type="term" value="F:carbohydrate binding"/>
    <property type="evidence" value="ECO:0007669"/>
    <property type="project" value="InterPro"/>
</dbReference>
<dbReference type="InterPro" id="IPR036573">
    <property type="entry name" value="CBM_sf_5/12"/>
</dbReference>
<feature type="domain" description="F5/8 type C" evidence="4">
    <location>
        <begin position="521"/>
        <end position="668"/>
    </location>
</feature>
<evidence type="ECO:0000259" key="4">
    <source>
        <dbReference type="PROSITE" id="PS50022"/>
    </source>
</evidence>
<dbReference type="CDD" id="cd12215">
    <property type="entry name" value="ChiC_BD"/>
    <property type="match status" value="2"/>
</dbReference>
<accession>A0A0D5XUE8</accession>
<dbReference type="InterPro" id="IPR013783">
    <property type="entry name" value="Ig-like_fold"/>
</dbReference>
<proteinExistence type="predicted"/>
<dbReference type="InterPro" id="IPR000421">
    <property type="entry name" value="FA58C"/>
</dbReference>
<dbReference type="Gene3D" id="2.60.120.380">
    <property type="match status" value="1"/>
</dbReference>
<reference evidence="5 6" key="1">
    <citation type="journal article" date="2015" name="Mol. Plant Microbe Interact.">
        <title>Comparative Genomic Analysis of Pseudomonas chlororaphis PCL1606 Reveals New Insight into Antifungal Compounds Involved in Biocontrol.</title>
        <authorList>
            <person name="Calderon C.E."/>
            <person name="Ramos C."/>
            <person name="de Vicente A."/>
            <person name="Cazorla F.M."/>
        </authorList>
    </citation>
    <scope>NUCLEOTIDE SEQUENCE [LARGE SCALE GENOMIC DNA]</scope>
    <source>
        <strain evidence="5 6">PCL1606</strain>
    </source>
</reference>
<dbReference type="GO" id="GO:0005576">
    <property type="term" value="C:extracellular region"/>
    <property type="evidence" value="ECO:0007669"/>
    <property type="project" value="InterPro"/>
</dbReference>
<dbReference type="Gene3D" id="2.60.120.260">
    <property type="entry name" value="Galactose-binding domain-like"/>
    <property type="match status" value="1"/>
</dbReference>
<dbReference type="SMART" id="SM00089">
    <property type="entry name" value="PKD"/>
    <property type="match status" value="2"/>
</dbReference>
<organism evidence="5 6">
    <name type="scientific">Pseudomonas chlororaphis</name>
    <dbReference type="NCBI Taxonomy" id="587753"/>
    <lineage>
        <taxon>Bacteria</taxon>
        <taxon>Pseudomonadati</taxon>
        <taxon>Pseudomonadota</taxon>
        <taxon>Gammaproteobacteria</taxon>
        <taxon>Pseudomonadales</taxon>
        <taxon>Pseudomonadaceae</taxon>
        <taxon>Pseudomonas</taxon>
    </lineage>
</organism>
<keyword evidence="3" id="KW-0732">Signal</keyword>
<dbReference type="Proteomes" id="UP000032748">
    <property type="component" value="Chromosome"/>
</dbReference>
<evidence type="ECO:0000256" key="1">
    <source>
        <dbReference type="ARBA" id="ARBA00022801"/>
    </source>
</evidence>
<dbReference type="GO" id="GO:0005975">
    <property type="term" value="P:carbohydrate metabolic process"/>
    <property type="evidence" value="ECO:0007669"/>
    <property type="project" value="InterPro"/>
</dbReference>
<dbReference type="EMBL" id="CP011110">
    <property type="protein sequence ID" value="AKA22314.1"/>
    <property type="molecule type" value="Genomic_DNA"/>
</dbReference>
<dbReference type="Pfam" id="PF00754">
    <property type="entry name" value="F5_F8_type_C"/>
    <property type="match status" value="1"/>
</dbReference>
<dbReference type="SUPFAM" id="SSF55486">
    <property type="entry name" value="Metalloproteases ('zincins'), catalytic domain"/>
    <property type="match status" value="1"/>
</dbReference>
<dbReference type="PROSITE" id="PS50022">
    <property type="entry name" value="FA58C_3"/>
    <property type="match status" value="1"/>
</dbReference>
<dbReference type="SUPFAM" id="SSF51055">
    <property type="entry name" value="Carbohydrate binding domain"/>
    <property type="match status" value="2"/>
</dbReference>
<dbReference type="Pfam" id="PF02839">
    <property type="entry name" value="CBM_5_12"/>
    <property type="match status" value="1"/>
</dbReference>
<dbReference type="Gene3D" id="2.60.40.10">
    <property type="entry name" value="Immunoglobulins"/>
    <property type="match status" value="2"/>
</dbReference>
<feature type="signal peptide" evidence="3">
    <location>
        <begin position="1"/>
        <end position="34"/>
    </location>
</feature>
<keyword evidence="1" id="KW-0378">Hydrolase</keyword>
<feature type="region of interest" description="Disordered" evidence="2">
    <location>
        <begin position="933"/>
        <end position="956"/>
    </location>
</feature>
<dbReference type="InterPro" id="IPR003610">
    <property type="entry name" value="CBM5/12"/>
</dbReference>
<name>A0A0D5XUE8_9PSED</name>